<dbReference type="FunFam" id="2.30.130.10:FF:000002">
    <property type="entry name" value="60S ribosome subunit biogenesis protein NIP7 homolog"/>
    <property type="match status" value="1"/>
</dbReference>
<protein>
    <recommendedName>
        <fullName evidence="7">60S ribosome subunit biogenesis protein NIP7</fullName>
    </recommendedName>
</protein>
<accession>A0A9W9M043</accession>
<evidence type="ECO:0000256" key="2">
    <source>
        <dbReference type="ARBA" id="ARBA00009895"/>
    </source>
</evidence>
<keyword evidence="10" id="KW-1185">Reference proteome</keyword>
<keyword evidence="3 7" id="KW-0690">Ribosome biogenesis</keyword>
<dbReference type="AlphaFoldDB" id="A0A9W9M043"/>
<dbReference type="InterPro" id="IPR005155">
    <property type="entry name" value="UPF0113_PUA"/>
</dbReference>
<dbReference type="SUPFAM" id="SSF88697">
    <property type="entry name" value="PUA domain-like"/>
    <property type="match status" value="1"/>
</dbReference>
<dbReference type="InterPro" id="IPR016686">
    <property type="entry name" value="Ribosomal_synth_fac_NIP7"/>
</dbReference>
<dbReference type="CDD" id="cd21146">
    <property type="entry name" value="Nip7_N_euk"/>
    <property type="match status" value="1"/>
</dbReference>
<dbReference type="Pfam" id="PF03657">
    <property type="entry name" value="UPF0113"/>
    <property type="match status" value="1"/>
</dbReference>
<keyword evidence="5 7" id="KW-0539">Nucleus</keyword>
<feature type="domain" description="PUA" evidence="8">
    <location>
        <begin position="101"/>
        <end position="177"/>
    </location>
</feature>
<reference evidence="9" key="2">
    <citation type="journal article" date="2023" name="IMA Fungus">
        <title>Comparative genomic study of the Penicillium genus elucidates a diverse pangenome and 15 lateral gene transfer events.</title>
        <authorList>
            <person name="Petersen C."/>
            <person name="Sorensen T."/>
            <person name="Nielsen M.R."/>
            <person name="Sondergaard T.E."/>
            <person name="Sorensen J.L."/>
            <person name="Fitzpatrick D.A."/>
            <person name="Frisvad J.C."/>
            <person name="Nielsen K.L."/>
        </authorList>
    </citation>
    <scope>NUCLEOTIDE SEQUENCE</scope>
    <source>
        <strain evidence="9">IBT 21917</strain>
    </source>
</reference>
<comment type="caution">
    <text evidence="9">The sequence shown here is derived from an EMBL/GenBank/DDBJ whole genome shotgun (WGS) entry which is preliminary data.</text>
</comment>
<evidence type="ECO:0000256" key="3">
    <source>
        <dbReference type="ARBA" id="ARBA00022517"/>
    </source>
</evidence>
<dbReference type="GO" id="GO:1902626">
    <property type="term" value="P:assembly of large subunit precursor of preribosome"/>
    <property type="evidence" value="ECO:0007669"/>
    <property type="project" value="UniProtKB-ARBA"/>
</dbReference>
<comment type="similarity">
    <text evidence="2 7">Belongs to the NIP7 family.</text>
</comment>
<dbReference type="GO" id="GO:0003723">
    <property type="term" value="F:RNA binding"/>
    <property type="evidence" value="ECO:0007669"/>
    <property type="project" value="UniProtKB-KW"/>
</dbReference>
<keyword evidence="4 7" id="KW-0694">RNA-binding</keyword>
<gene>
    <name evidence="9" type="ORF">N7492_001884</name>
</gene>
<dbReference type="GO" id="GO:0005730">
    <property type="term" value="C:nucleolus"/>
    <property type="evidence" value="ECO:0007669"/>
    <property type="project" value="UniProtKB-SubCell"/>
</dbReference>
<dbReference type="FunFam" id="3.10.450.220:FF:000001">
    <property type="entry name" value="60S ribosome subunit biogenesis protein NIP7 homolog"/>
    <property type="match status" value="1"/>
</dbReference>
<evidence type="ECO:0000256" key="7">
    <source>
        <dbReference type="PIRNR" id="PIRNR017190"/>
    </source>
</evidence>
<evidence type="ECO:0000256" key="6">
    <source>
        <dbReference type="ARBA" id="ARBA00054591"/>
    </source>
</evidence>
<proteinExistence type="inferred from homology"/>
<dbReference type="OrthoDB" id="27490at2759"/>
<evidence type="ECO:0000256" key="4">
    <source>
        <dbReference type="ARBA" id="ARBA00022884"/>
    </source>
</evidence>
<dbReference type="InterPro" id="IPR036974">
    <property type="entry name" value="PUA_sf"/>
</dbReference>
<evidence type="ECO:0000256" key="1">
    <source>
        <dbReference type="ARBA" id="ARBA00004604"/>
    </source>
</evidence>
<dbReference type="Pfam" id="PF17833">
    <property type="entry name" value="pre-PUA_NIP7"/>
    <property type="match status" value="1"/>
</dbReference>
<dbReference type="Gene3D" id="2.30.130.10">
    <property type="entry name" value="PUA domain"/>
    <property type="match status" value="1"/>
</dbReference>
<dbReference type="InterPro" id="IPR002478">
    <property type="entry name" value="PUA"/>
</dbReference>
<dbReference type="PROSITE" id="PS50890">
    <property type="entry name" value="PUA"/>
    <property type="match status" value="1"/>
</dbReference>
<reference evidence="9" key="1">
    <citation type="submission" date="2022-11" db="EMBL/GenBank/DDBJ databases">
        <authorList>
            <person name="Petersen C."/>
        </authorList>
    </citation>
    <scope>NUCLEOTIDE SEQUENCE</scope>
    <source>
        <strain evidence="9">IBT 21917</strain>
    </source>
</reference>
<dbReference type="Gene3D" id="3.10.450.220">
    <property type="match status" value="1"/>
</dbReference>
<dbReference type="EMBL" id="JAPQKO010000001">
    <property type="protein sequence ID" value="KAJ5184268.1"/>
    <property type="molecule type" value="Genomic_DNA"/>
</dbReference>
<dbReference type="SMART" id="SM00359">
    <property type="entry name" value="PUA"/>
    <property type="match status" value="1"/>
</dbReference>
<comment type="function">
    <text evidence="6 7">Required for proper 27S pre-rRNA processing and 60S ribosome subunit assembly.</text>
</comment>
<dbReference type="Proteomes" id="UP001146351">
    <property type="component" value="Unassembled WGS sequence"/>
</dbReference>
<evidence type="ECO:0000259" key="8">
    <source>
        <dbReference type="SMART" id="SM00359"/>
    </source>
</evidence>
<dbReference type="InterPro" id="IPR040598">
    <property type="entry name" value="NIP7_N"/>
</dbReference>
<dbReference type="InterPro" id="IPR015947">
    <property type="entry name" value="PUA-like_sf"/>
</dbReference>
<evidence type="ECO:0000313" key="10">
    <source>
        <dbReference type="Proteomes" id="UP001146351"/>
    </source>
</evidence>
<name>A0A9W9M043_9EURO</name>
<evidence type="ECO:0000256" key="5">
    <source>
        <dbReference type="ARBA" id="ARBA00023242"/>
    </source>
</evidence>
<dbReference type="PIRSF" id="PIRSF017190">
    <property type="entry name" value="Rbsml_synth_fac_NIP7"/>
    <property type="match status" value="1"/>
</dbReference>
<evidence type="ECO:0000313" key="9">
    <source>
        <dbReference type="EMBL" id="KAJ5184268.1"/>
    </source>
</evidence>
<dbReference type="InterPro" id="IPR055359">
    <property type="entry name" value="Nip7_N_euk"/>
</dbReference>
<sequence>MRSLTEEETRVLFSKLANYTGKSLNNLIAPPSADSAEDDRHVFRLIGSRVYYMPLKLANLAVSIPRDNLLTVGTQIGKFTKTGKFRLNITALNVVSEHSRYKVWIKANGEMPLLYGGNVLRAHIARFSDNDIPEHSGVLIYSQNDEPLGFGICARSAQEIRKLEPTGIAVFRQADAGEWLREEDTLFTT</sequence>
<organism evidence="9 10">
    <name type="scientific">Penicillium capsulatum</name>
    <dbReference type="NCBI Taxonomy" id="69766"/>
    <lineage>
        <taxon>Eukaryota</taxon>
        <taxon>Fungi</taxon>
        <taxon>Dikarya</taxon>
        <taxon>Ascomycota</taxon>
        <taxon>Pezizomycotina</taxon>
        <taxon>Eurotiomycetes</taxon>
        <taxon>Eurotiomycetidae</taxon>
        <taxon>Eurotiales</taxon>
        <taxon>Aspergillaceae</taxon>
        <taxon>Penicillium</taxon>
    </lineage>
</organism>
<dbReference type="SUPFAM" id="SSF88802">
    <property type="entry name" value="Pre-PUA domain"/>
    <property type="match status" value="1"/>
</dbReference>
<comment type="subcellular location">
    <subcellularLocation>
        <location evidence="1">Nucleus</location>
        <location evidence="1">Nucleolus</location>
    </subcellularLocation>
</comment>
<comment type="subunit">
    <text evidence="7">Interacts with pre-ribosome complex.</text>
</comment>
<dbReference type="CDD" id="cd21151">
    <property type="entry name" value="PUA_Nip7-like"/>
    <property type="match status" value="1"/>
</dbReference>